<comment type="caution">
    <text evidence="2">The sequence shown here is derived from an EMBL/GenBank/DDBJ whole genome shotgun (WGS) entry which is preliminary data.</text>
</comment>
<accession>A0A8X6Y2S5</accession>
<evidence type="ECO:0000313" key="2">
    <source>
        <dbReference type="EMBL" id="GFY63586.1"/>
    </source>
</evidence>
<keyword evidence="3" id="KW-1185">Reference proteome</keyword>
<dbReference type="Proteomes" id="UP000886998">
    <property type="component" value="Unassembled WGS sequence"/>
</dbReference>
<feature type="compositionally biased region" description="Basic and acidic residues" evidence="1">
    <location>
        <begin position="67"/>
        <end position="87"/>
    </location>
</feature>
<reference evidence="2" key="1">
    <citation type="submission" date="2020-08" db="EMBL/GenBank/DDBJ databases">
        <title>Multicomponent nature underlies the extraordinary mechanical properties of spider dragline silk.</title>
        <authorList>
            <person name="Kono N."/>
            <person name="Nakamura H."/>
            <person name="Mori M."/>
            <person name="Yoshida Y."/>
            <person name="Ohtoshi R."/>
            <person name="Malay A.D."/>
            <person name="Moran D.A.P."/>
            <person name="Tomita M."/>
            <person name="Numata K."/>
            <person name="Arakawa K."/>
        </authorList>
    </citation>
    <scope>NUCLEOTIDE SEQUENCE</scope>
</reference>
<proteinExistence type="predicted"/>
<evidence type="ECO:0000313" key="3">
    <source>
        <dbReference type="Proteomes" id="UP000886998"/>
    </source>
</evidence>
<dbReference type="EMBL" id="BMAV01014852">
    <property type="protein sequence ID" value="GFY63586.1"/>
    <property type="molecule type" value="Genomic_DNA"/>
</dbReference>
<name>A0A8X6Y2S5_9ARAC</name>
<protein>
    <submittedName>
        <fullName evidence="2">Uncharacterized protein</fullName>
    </submittedName>
</protein>
<organism evidence="2 3">
    <name type="scientific">Trichonephila inaurata madagascariensis</name>
    <dbReference type="NCBI Taxonomy" id="2747483"/>
    <lineage>
        <taxon>Eukaryota</taxon>
        <taxon>Metazoa</taxon>
        <taxon>Ecdysozoa</taxon>
        <taxon>Arthropoda</taxon>
        <taxon>Chelicerata</taxon>
        <taxon>Arachnida</taxon>
        <taxon>Araneae</taxon>
        <taxon>Araneomorphae</taxon>
        <taxon>Entelegynae</taxon>
        <taxon>Araneoidea</taxon>
        <taxon>Nephilidae</taxon>
        <taxon>Trichonephila</taxon>
        <taxon>Trichonephila inaurata</taxon>
    </lineage>
</organism>
<gene>
    <name evidence="2" type="ORF">TNIN_150911</name>
</gene>
<evidence type="ECO:0000256" key="1">
    <source>
        <dbReference type="SAM" id="MobiDB-lite"/>
    </source>
</evidence>
<dbReference type="AlphaFoldDB" id="A0A8X6Y2S5"/>
<feature type="region of interest" description="Disordered" evidence="1">
    <location>
        <begin position="48"/>
        <end position="87"/>
    </location>
</feature>
<sequence length="87" mass="9798">MFSYFLSKDRDETKPHVHITRSATEDISNPGEVPMMRGGKNIIPRMLRSSSDEMVGRTGRTASAQRPLDHDRGEEGLLEKQERKGNG</sequence>